<dbReference type="Gene3D" id="3.30.1490.120">
    <property type="entry name" value="RNA polymerase Rpb7-like, N-terminal domain"/>
    <property type="match status" value="1"/>
</dbReference>
<dbReference type="Proteomes" id="UP001168146">
    <property type="component" value="Unassembled WGS sequence"/>
</dbReference>
<feature type="compositionally biased region" description="Acidic residues" evidence="8">
    <location>
        <begin position="583"/>
        <end position="597"/>
    </location>
</feature>
<name>A0AAN6FZS7_9PEZI</name>
<feature type="compositionally biased region" description="Polar residues" evidence="8">
    <location>
        <begin position="1076"/>
        <end position="1086"/>
    </location>
</feature>
<feature type="compositionally biased region" description="Basic and acidic residues" evidence="8">
    <location>
        <begin position="14"/>
        <end position="26"/>
    </location>
</feature>
<feature type="domain" description="DUF7357" evidence="10">
    <location>
        <begin position="420"/>
        <end position="548"/>
    </location>
</feature>
<evidence type="ECO:0000256" key="5">
    <source>
        <dbReference type="ARBA" id="ARBA00023163"/>
    </source>
</evidence>
<dbReference type="Gene3D" id="2.40.50.1060">
    <property type="match status" value="1"/>
</dbReference>
<dbReference type="InterPro" id="IPR036898">
    <property type="entry name" value="RNA_pol_Rpb7-like_N_sf"/>
</dbReference>
<keyword evidence="5 7" id="KW-0804">Transcription</keyword>
<dbReference type="Pfam" id="PF17875">
    <property type="entry name" value="RPA43_OB"/>
    <property type="match status" value="1"/>
</dbReference>
<accession>A0AAN6FZS7</accession>
<keyword evidence="4" id="KW-0597">Phosphoprotein</keyword>
<comment type="caution">
    <text evidence="11">The sequence shown here is derived from an EMBL/GenBank/DDBJ whole genome shotgun (WGS) entry which is preliminary data.</text>
</comment>
<keyword evidence="6 7" id="KW-0539">Nucleus</keyword>
<dbReference type="Pfam" id="PF24054">
    <property type="entry name" value="DUF7357"/>
    <property type="match status" value="1"/>
</dbReference>
<organism evidence="11 12">
    <name type="scientific">Friedmanniomyces endolithicus</name>
    <dbReference type="NCBI Taxonomy" id="329885"/>
    <lineage>
        <taxon>Eukaryota</taxon>
        <taxon>Fungi</taxon>
        <taxon>Dikarya</taxon>
        <taxon>Ascomycota</taxon>
        <taxon>Pezizomycotina</taxon>
        <taxon>Dothideomycetes</taxon>
        <taxon>Dothideomycetidae</taxon>
        <taxon>Mycosphaerellales</taxon>
        <taxon>Teratosphaeriaceae</taxon>
        <taxon>Friedmanniomyces</taxon>
    </lineage>
</organism>
<dbReference type="GO" id="GO:0006361">
    <property type="term" value="P:transcription initiation at RNA polymerase I promoter"/>
    <property type="evidence" value="ECO:0007669"/>
    <property type="project" value="UniProtKB-ARBA"/>
</dbReference>
<comment type="function">
    <text evidence="7">DNA-dependent RNA polymerase which catalyzes the transcription of DNA into RNA using the four ribonucleoside triphosphates as substrates.</text>
</comment>
<feature type="compositionally biased region" description="Acidic residues" evidence="8">
    <location>
        <begin position="555"/>
        <end position="567"/>
    </location>
</feature>
<feature type="domain" description="RPA43 OB" evidence="9">
    <location>
        <begin position="287"/>
        <end position="386"/>
    </location>
</feature>
<feature type="compositionally biased region" description="Low complexity" evidence="8">
    <location>
        <begin position="623"/>
        <end position="643"/>
    </location>
</feature>
<dbReference type="InterPro" id="IPR055781">
    <property type="entry name" value="DUF7357"/>
</dbReference>
<evidence type="ECO:0000259" key="9">
    <source>
        <dbReference type="Pfam" id="PF17875"/>
    </source>
</evidence>
<comment type="subcellular location">
    <subcellularLocation>
        <location evidence="1">Nucleus</location>
        <location evidence="1">Nucleolus</location>
    </subcellularLocation>
</comment>
<protein>
    <recommendedName>
        <fullName evidence="7">DNA-directed RNA polymerase subunit</fullName>
    </recommendedName>
</protein>
<evidence type="ECO:0000313" key="11">
    <source>
        <dbReference type="EMBL" id="KAK0327322.1"/>
    </source>
</evidence>
<dbReference type="GO" id="GO:0005736">
    <property type="term" value="C:RNA polymerase I complex"/>
    <property type="evidence" value="ECO:0007669"/>
    <property type="project" value="UniProtKB-ARBA"/>
</dbReference>
<evidence type="ECO:0000256" key="7">
    <source>
        <dbReference type="RuleBase" id="RU369086"/>
    </source>
</evidence>
<reference evidence="11" key="1">
    <citation type="submission" date="2021-12" db="EMBL/GenBank/DDBJ databases">
        <title>Black yeast isolated from Biological Soil Crust.</title>
        <authorList>
            <person name="Kurbessoian T."/>
        </authorList>
    </citation>
    <scope>NUCLEOTIDE SEQUENCE</scope>
    <source>
        <strain evidence="11">CCFEE 5208</strain>
    </source>
</reference>
<dbReference type="InterPro" id="IPR041178">
    <property type="entry name" value="RPA43_OB"/>
</dbReference>
<feature type="region of interest" description="Disordered" evidence="8">
    <location>
        <begin position="1"/>
        <end position="187"/>
    </location>
</feature>
<dbReference type="InterPro" id="IPR045113">
    <property type="entry name" value="Rpb7-like"/>
</dbReference>
<dbReference type="EMBL" id="JASUXU010000003">
    <property type="protein sequence ID" value="KAK0327322.1"/>
    <property type="molecule type" value="Genomic_DNA"/>
</dbReference>
<dbReference type="GO" id="GO:0006362">
    <property type="term" value="P:transcription elongation by RNA polymerase I"/>
    <property type="evidence" value="ECO:0007669"/>
    <property type="project" value="UniProtKB-ARBA"/>
</dbReference>
<feature type="region of interest" description="Disordered" evidence="8">
    <location>
        <begin position="806"/>
        <end position="961"/>
    </location>
</feature>
<gene>
    <name evidence="11" type="ORF">LTR82_002085</name>
</gene>
<feature type="compositionally biased region" description="Polar residues" evidence="8">
    <location>
        <begin position="929"/>
        <end position="942"/>
    </location>
</feature>
<sequence length="1301" mass="142433">MAPLFSSMPAPDVAKTKPSEASTEKSAKKRKRNDDQDGPPVTTEDSGKKSKKRKADGAVAATPVTVQTSALSVAGSIVGGKSEKKRKHEKKREAASEEPSKDDPVVGHPTTAPQTETKDSSFVDVEGAQPGVAQVKPAKKKRKPKLDQLPNGHEEASAGSAVAAGPSKTQQRSRVHGGASHEASLTDDQRLHSCSPFIHQTETFYLALSPCANDFPLEGLVAEHISPLLLTYHPPLRGVVLKYSNAGLSGTPDGQSKDGDGVVLSKAIDEYAVTFVYLTVDLVIFAPTKDSWLEGYVNLQNESLLGLVCYNYFNAAIERQRLPKDWRWVDDASRGNTRVAKGGHGYWVDDSGGRVDGKVVFRVKDFDAVAGGDSGAESINILGTLLSLEDDRKLDEGERQRSVGKGCLPAPSPTIQSLTMRLRLRIHRNELPPVSTLWPINDTHLKHTITQLLAQIDQVFPLEGYHWGLEHYTVTLEGYELLHYHELGAVCKDEDEVVIRPMMWAETRARRLGGRDQITADGRHLVDGLPFGRPRLRAGSRPEVRIPAMQRRTIEDEEDGQVEDDEERVAREGGGMALVRLDEVEDYLDDEDGEDDGDFKMDVEGGGVDASEAEGSSEEGSVESESGSESSGETSATSSSSDSNLKEDASMSEASWDGIESAAPTPLSKEAAGKAVPGSLVDLTGATVKGQEVKVASSVKSTRTVASKHKSNPGPPDGGRVDEALNSLNESKKSLGGKAPSNLPKESRVEGGSERVKRDNVPPFQGTAETKTRNARKRDSRKLAYLKRTDVLPLDATLATLHQWEDSQKYQESQPDGGGSEQHIIQPASEATEAQTDGTGVKSASAGREDYSLDTEDRAPPHDTKRDHAAKEHVEHDKPIQIERQRKALLKAIATGGVDIEDKSYKRKRAEVEDEEPPDEISAKRPALDSTQPHEQQSQFAVASNMPGEVATTKPTVTRRSKLDLAGSQRLLFGSLGVRVPTTQEEKEAVQKKLAGNVKSKVAPPAAKVEASPQGITEFEEDNEDAWRDKIELTAVECIDEGITLSTPPFPFYQRWDPSQRKKKSKARTDKAYSASKGQKSQNGRAESNGGHVESYDKYNVNGGGDALDYDDVADEGWEDEYWEEGALLDGSPDDENGAQDDPATQLRRETAEQAQHEAEEDFPPLPDDNTKFPLITEAEAQLGDFVVYTELACSAATKWEPSMLTRTVQLMDTEHEDEDEDGERIHATWIVKQALRDLVRDKEYDGEGKRVYKKFEMEGLSDEEGEEVEGEETLRRVKWEELLEARLLLRRGSEKEEVSA</sequence>
<feature type="compositionally biased region" description="Basic and acidic residues" evidence="8">
    <location>
        <begin position="745"/>
        <end position="760"/>
    </location>
</feature>
<evidence type="ECO:0000256" key="6">
    <source>
        <dbReference type="ARBA" id="ARBA00023242"/>
    </source>
</evidence>
<feature type="compositionally biased region" description="Basic and acidic residues" evidence="8">
    <location>
        <begin position="847"/>
        <end position="886"/>
    </location>
</feature>
<evidence type="ECO:0000256" key="2">
    <source>
        <dbReference type="ARBA" id="ARBA00005930"/>
    </source>
</evidence>
<comment type="similarity">
    <text evidence="2">Belongs to the eukaryotic RPA43 RNA polymerase subunit family.</text>
</comment>
<feature type="region of interest" description="Disordered" evidence="8">
    <location>
        <begin position="1044"/>
        <end position="1112"/>
    </location>
</feature>
<dbReference type="PANTHER" id="PTHR12709:SF5">
    <property type="entry name" value="DNA-DIRECTED RNA POLYMERASE I SUBUNIT RPA43"/>
    <property type="match status" value="1"/>
</dbReference>
<evidence type="ECO:0000256" key="8">
    <source>
        <dbReference type="SAM" id="MobiDB-lite"/>
    </source>
</evidence>
<feature type="region of interest" description="Disordered" evidence="8">
    <location>
        <begin position="998"/>
        <end position="1017"/>
    </location>
</feature>
<evidence type="ECO:0000259" key="10">
    <source>
        <dbReference type="Pfam" id="PF24054"/>
    </source>
</evidence>
<proteinExistence type="inferred from homology"/>
<evidence type="ECO:0000313" key="12">
    <source>
        <dbReference type="Proteomes" id="UP001168146"/>
    </source>
</evidence>
<dbReference type="PANTHER" id="PTHR12709">
    <property type="entry name" value="DNA-DIRECTED RNA POLYMERASE II, III"/>
    <property type="match status" value="1"/>
</dbReference>
<feature type="compositionally biased region" description="Basic and acidic residues" evidence="8">
    <location>
        <begin position="91"/>
        <end position="105"/>
    </location>
</feature>
<evidence type="ECO:0000256" key="3">
    <source>
        <dbReference type="ARBA" id="ARBA00022478"/>
    </source>
</evidence>
<feature type="compositionally biased region" description="Acidic residues" evidence="8">
    <location>
        <begin position="611"/>
        <end position="622"/>
    </location>
</feature>
<keyword evidence="3 7" id="KW-0240">DNA-directed RNA polymerase</keyword>
<feature type="region of interest" description="Disordered" evidence="8">
    <location>
        <begin position="550"/>
        <end position="792"/>
    </location>
</feature>
<evidence type="ECO:0000256" key="4">
    <source>
        <dbReference type="ARBA" id="ARBA00022553"/>
    </source>
</evidence>
<evidence type="ECO:0000256" key="1">
    <source>
        <dbReference type="ARBA" id="ARBA00004604"/>
    </source>
</evidence>
<dbReference type="FunFam" id="3.30.1490.120:FF:000004">
    <property type="entry name" value="RNA polymerase I subunit Rpa43"/>
    <property type="match status" value="1"/>
</dbReference>
<feature type="compositionally biased region" description="Basic and acidic residues" evidence="8">
    <location>
        <begin position="1147"/>
        <end position="1158"/>
    </location>
</feature>
<feature type="region of interest" description="Disordered" evidence="8">
    <location>
        <begin position="1128"/>
        <end position="1172"/>
    </location>
</feature>